<keyword evidence="3" id="KW-1185">Reference proteome</keyword>
<sequence length="122" mass="13019">MKYLALMAALLAATGAAAQQKAQSGPGAMLRGLDKVNGQTVDVEMQNGQTGAIFGLDVALGDCRYPVDNPTGDAFAYLTIWEKGEPEQLFDGWMIATSPALNALDHARYDVWVIRCITPSGD</sequence>
<feature type="chain" id="PRO_5013140886" description="DUF2155 domain-containing protein" evidence="1">
    <location>
        <begin position="19"/>
        <end position="122"/>
    </location>
</feature>
<evidence type="ECO:0000256" key="1">
    <source>
        <dbReference type="SAM" id="SignalP"/>
    </source>
</evidence>
<proteinExistence type="predicted"/>
<keyword evidence="1" id="KW-0732">Signal</keyword>
<dbReference type="InterPro" id="IPR019225">
    <property type="entry name" value="DUF2155"/>
</dbReference>
<accession>A0A1X7AC64</accession>
<protein>
    <recommendedName>
        <fullName evidence="4">DUF2155 domain-containing protein</fullName>
    </recommendedName>
</protein>
<organism evidence="2 3">
    <name type="scientific">Ruegeria meonggei</name>
    <dbReference type="NCBI Taxonomy" id="1446476"/>
    <lineage>
        <taxon>Bacteria</taxon>
        <taxon>Pseudomonadati</taxon>
        <taxon>Pseudomonadota</taxon>
        <taxon>Alphaproteobacteria</taxon>
        <taxon>Rhodobacterales</taxon>
        <taxon>Roseobacteraceae</taxon>
        <taxon>Ruegeria</taxon>
    </lineage>
</organism>
<feature type="signal peptide" evidence="1">
    <location>
        <begin position="1"/>
        <end position="18"/>
    </location>
</feature>
<dbReference type="Pfam" id="PF09923">
    <property type="entry name" value="DUF2155"/>
    <property type="match status" value="1"/>
</dbReference>
<evidence type="ECO:0000313" key="3">
    <source>
        <dbReference type="Proteomes" id="UP000193778"/>
    </source>
</evidence>
<dbReference type="RefSeq" id="WP_085824600.1">
    <property type="nucleotide sequence ID" value="NZ_FWFP01000015.1"/>
</dbReference>
<dbReference type="EMBL" id="FWFP01000015">
    <property type="protein sequence ID" value="SLN75240.1"/>
    <property type="molecule type" value="Genomic_DNA"/>
</dbReference>
<dbReference type="Proteomes" id="UP000193778">
    <property type="component" value="Unassembled WGS sequence"/>
</dbReference>
<evidence type="ECO:0000313" key="2">
    <source>
        <dbReference type="EMBL" id="SLN75240.1"/>
    </source>
</evidence>
<reference evidence="3" key="1">
    <citation type="submission" date="2017-03" db="EMBL/GenBank/DDBJ databases">
        <authorList>
            <person name="Rodrigo-Torres L."/>
            <person name="Arahal R.D."/>
            <person name="Lucena T."/>
        </authorList>
    </citation>
    <scope>NUCLEOTIDE SEQUENCE [LARGE SCALE GENOMIC DNA]</scope>
    <source>
        <strain evidence="3">CECT 8411</strain>
    </source>
</reference>
<evidence type="ECO:0008006" key="4">
    <source>
        <dbReference type="Google" id="ProtNLM"/>
    </source>
</evidence>
<dbReference type="AlphaFoldDB" id="A0A1X7AC64"/>
<gene>
    <name evidence="2" type="ORF">RUM8411_04158</name>
</gene>
<dbReference type="OrthoDB" id="9810376at2"/>
<name>A0A1X7AC64_9RHOB</name>